<dbReference type="FunFam" id="1.10.3730.20:FF:000001">
    <property type="entry name" value="Quaternary ammonium compound resistance transporter SugE"/>
    <property type="match status" value="1"/>
</dbReference>
<keyword evidence="4 9" id="KW-0812">Transmembrane</keyword>
<dbReference type="OrthoDB" id="9808638at2"/>
<evidence type="ECO:0000256" key="8">
    <source>
        <dbReference type="ARBA" id="ARBA00039168"/>
    </source>
</evidence>
<keyword evidence="3" id="KW-1003">Cell membrane</keyword>
<dbReference type="HOGENOM" id="CLU_133067_1_3_5"/>
<dbReference type="GO" id="GO:0005886">
    <property type="term" value="C:plasma membrane"/>
    <property type="evidence" value="ECO:0007669"/>
    <property type="project" value="UniProtKB-SubCell"/>
</dbReference>
<proteinExistence type="inferred from homology"/>
<comment type="similarity">
    <text evidence="7">Belongs to the drug/metabolite transporter (DMT) superfamily. Small multidrug resistance (SMR) (TC 2.A.7.1) family. Gdx/SugE subfamily.</text>
</comment>
<dbReference type="STRING" id="633149.Bresu_2331"/>
<protein>
    <recommendedName>
        <fullName evidence="8">Guanidinium exporter</fullName>
    </recommendedName>
</protein>
<name>D9QK56_BRESC</name>
<evidence type="ECO:0000256" key="10">
    <source>
        <dbReference type="SAM" id="Phobius"/>
    </source>
</evidence>
<evidence type="ECO:0000256" key="1">
    <source>
        <dbReference type="ARBA" id="ARBA00004651"/>
    </source>
</evidence>
<keyword evidence="6 10" id="KW-0472">Membrane</keyword>
<feature type="transmembrane region" description="Helical" evidence="10">
    <location>
        <begin position="36"/>
        <end position="57"/>
    </location>
</feature>
<evidence type="ECO:0000256" key="2">
    <source>
        <dbReference type="ARBA" id="ARBA00022448"/>
    </source>
</evidence>
<dbReference type="RefSeq" id="WP_013269742.1">
    <property type="nucleotide sequence ID" value="NC_014375.1"/>
</dbReference>
<evidence type="ECO:0000256" key="9">
    <source>
        <dbReference type="RuleBase" id="RU003942"/>
    </source>
</evidence>
<keyword evidence="5 10" id="KW-1133">Transmembrane helix</keyword>
<dbReference type="GO" id="GO:0022857">
    <property type="term" value="F:transmembrane transporter activity"/>
    <property type="evidence" value="ECO:0007669"/>
    <property type="project" value="InterPro"/>
</dbReference>
<dbReference type="SUPFAM" id="SSF103481">
    <property type="entry name" value="Multidrug resistance efflux transporter EmrE"/>
    <property type="match status" value="1"/>
</dbReference>
<keyword evidence="2" id="KW-0813">Transport</keyword>
<reference evidence="12" key="1">
    <citation type="journal article" date="2011" name="J. Bacteriol.">
        <title>Genome sequences of eight morphologically diverse alphaproteobacteria.</title>
        <authorList>
            <consortium name="US DOE Joint Genome Institute"/>
            <person name="Brown P.J."/>
            <person name="Kysela D.T."/>
            <person name="Buechlein A."/>
            <person name="Hemmerich C."/>
            <person name="Brun Y.V."/>
        </authorList>
    </citation>
    <scope>NUCLEOTIDE SEQUENCE [LARGE SCALE GENOMIC DNA]</scope>
    <source>
        <strain evidence="12">ATCC 15264 / DSM 4735 / LMG 14903 / NBRC 16000 / CB 81</strain>
    </source>
</reference>
<dbReference type="Pfam" id="PF00893">
    <property type="entry name" value="Multi_Drug_Res"/>
    <property type="match status" value="1"/>
</dbReference>
<evidence type="ECO:0000313" key="11">
    <source>
        <dbReference type="EMBL" id="ADL01641.1"/>
    </source>
</evidence>
<sequence>MGWISLVVAGVLEVGFTTTLRLLNGMGADATTGAKIGLNVLFIGLIIASFQALQFAIRTIPMGMAYAVWTGIGAVGTVVVGALFFGERLDAVRLILLAVIVAAIVGLKLVKA</sequence>
<evidence type="ECO:0000256" key="3">
    <source>
        <dbReference type="ARBA" id="ARBA00022475"/>
    </source>
</evidence>
<dbReference type="InParanoid" id="D9QK56"/>
<dbReference type="eggNOG" id="COG2076">
    <property type="taxonomic scope" value="Bacteria"/>
</dbReference>
<feature type="transmembrane region" description="Helical" evidence="10">
    <location>
        <begin position="64"/>
        <end position="85"/>
    </location>
</feature>
<evidence type="ECO:0000313" key="12">
    <source>
        <dbReference type="Proteomes" id="UP000002696"/>
    </source>
</evidence>
<keyword evidence="12" id="KW-1185">Reference proteome</keyword>
<dbReference type="Gene3D" id="1.10.3730.20">
    <property type="match status" value="1"/>
</dbReference>
<dbReference type="KEGG" id="bsb:Bresu_2331"/>
<dbReference type="Proteomes" id="UP000002696">
    <property type="component" value="Chromosome"/>
</dbReference>
<gene>
    <name evidence="11" type="ordered locus">Bresu_2331</name>
</gene>
<evidence type="ECO:0000256" key="6">
    <source>
        <dbReference type="ARBA" id="ARBA00023136"/>
    </source>
</evidence>
<evidence type="ECO:0000256" key="7">
    <source>
        <dbReference type="ARBA" id="ARBA00038151"/>
    </source>
</evidence>
<evidence type="ECO:0000256" key="4">
    <source>
        <dbReference type="ARBA" id="ARBA00022692"/>
    </source>
</evidence>
<dbReference type="EMBL" id="CP002102">
    <property type="protein sequence ID" value="ADL01641.1"/>
    <property type="molecule type" value="Genomic_DNA"/>
</dbReference>
<dbReference type="InterPro" id="IPR037185">
    <property type="entry name" value="EmrE-like"/>
</dbReference>
<dbReference type="BioCyc" id="BSUB633149:G1GM8-2329-MONOMER"/>
<dbReference type="InterPro" id="IPR045324">
    <property type="entry name" value="Small_multidrug_res"/>
</dbReference>
<organism evidence="11 12">
    <name type="scientific">Brevundimonas subvibrioides (strain ATCC 15264 / DSM 4735 / LMG 14903 / NBRC 16000 / CB 81)</name>
    <name type="common">Caulobacter subvibrioides</name>
    <dbReference type="NCBI Taxonomy" id="633149"/>
    <lineage>
        <taxon>Bacteria</taxon>
        <taxon>Pseudomonadati</taxon>
        <taxon>Pseudomonadota</taxon>
        <taxon>Alphaproteobacteria</taxon>
        <taxon>Caulobacterales</taxon>
        <taxon>Caulobacteraceae</taxon>
        <taxon>Brevundimonas</taxon>
    </lineage>
</organism>
<accession>D9QK56</accession>
<dbReference type="PANTHER" id="PTHR30561">
    <property type="entry name" value="SMR FAMILY PROTON-DEPENDENT DRUG EFFLUX TRANSPORTER SUGE"/>
    <property type="match status" value="1"/>
</dbReference>
<comment type="subcellular location">
    <subcellularLocation>
        <location evidence="1 9">Cell membrane</location>
        <topology evidence="1 9">Multi-pass membrane protein</topology>
    </subcellularLocation>
</comment>
<evidence type="ECO:0000256" key="5">
    <source>
        <dbReference type="ARBA" id="ARBA00022989"/>
    </source>
</evidence>
<dbReference type="GO" id="GO:1990961">
    <property type="term" value="P:xenobiotic detoxification by transmembrane export across the plasma membrane"/>
    <property type="evidence" value="ECO:0007669"/>
    <property type="project" value="UniProtKB-ARBA"/>
</dbReference>
<dbReference type="FunCoup" id="D9QK56">
    <property type="interactions" value="123"/>
</dbReference>
<dbReference type="AlphaFoldDB" id="D9QK56"/>
<feature type="transmembrane region" description="Helical" evidence="10">
    <location>
        <begin position="91"/>
        <end position="110"/>
    </location>
</feature>
<dbReference type="InterPro" id="IPR000390">
    <property type="entry name" value="Small_drug/metabolite_transptr"/>
</dbReference>
<dbReference type="PANTHER" id="PTHR30561:SF0">
    <property type="entry name" value="GUANIDINIUM EXPORTER"/>
    <property type="match status" value="1"/>
</dbReference>